<dbReference type="PANTHER" id="PTHR43861:SF6">
    <property type="entry name" value="METHYLTRANSFERASE TYPE 11"/>
    <property type="match status" value="1"/>
</dbReference>
<keyword evidence="1" id="KW-0489">Methyltransferase</keyword>
<dbReference type="KEGG" id="rmar:GBA65_03280"/>
<name>A0A6G8PUU7_9ACTN</name>
<gene>
    <name evidence="1" type="ORF">GBA65_03280</name>
</gene>
<reference evidence="1 2" key="1">
    <citation type="submission" date="2019-10" db="EMBL/GenBank/DDBJ databases">
        <title>Rubrobacter sp nov SCSIO 52915 isolated from a deep-sea sediment in the South China Sea.</title>
        <authorList>
            <person name="Chen R.W."/>
        </authorList>
    </citation>
    <scope>NUCLEOTIDE SEQUENCE [LARGE SCALE GENOMIC DNA]</scope>
    <source>
        <strain evidence="1 2">SCSIO 52915</strain>
    </source>
</reference>
<dbReference type="Pfam" id="PF13489">
    <property type="entry name" value="Methyltransf_23"/>
    <property type="match status" value="1"/>
</dbReference>
<dbReference type="CDD" id="cd02440">
    <property type="entry name" value="AdoMet_MTases"/>
    <property type="match status" value="1"/>
</dbReference>
<proteinExistence type="predicted"/>
<dbReference type="GO" id="GO:0008168">
    <property type="term" value="F:methyltransferase activity"/>
    <property type="evidence" value="ECO:0007669"/>
    <property type="project" value="UniProtKB-KW"/>
</dbReference>
<keyword evidence="2" id="KW-1185">Reference proteome</keyword>
<dbReference type="GO" id="GO:0032259">
    <property type="term" value="P:methylation"/>
    <property type="evidence" value="ECO:0007669"/>
    <property type="project" value="UniProtKB-KW"/>
</dbReference>
<sequence>MNNSGIRTERVTHCPVCGTKKRNVSYEGLSDRVFGAPGEWSLKRCQDCGLLFSDPRPTEEDIGKIYATYYTHSVKAPPSSPSRLLREYVRRGYLAFRFGYAQAKVKPLQRLLSRLAYLHPEERQMIESSVMYLPGRDRGRVLDVGSGAGETMKELRRLGWEVEGVDFDADAVEVARRSYGLDVRLGTLESQNYPSNRFDAVVMSHVIEHVHHPVEFLSECRRVLKPGGRLIVITPNTASLGHRLFGVAWLPLDPPRHLVLFSRKTLALAAQAAGLSRATVETTVRGAYGIFIESRRIRRSSPAVGQPPSSMVDKFSGHAYQYLLSLVLLFDSSAGEELLMVATKEDDGAIPPLT</sequence>
<dbReference type="RefSeq" id="WP_166395373.1">
    <property type="nucleotide sequence ID" value="NZ_CP045121.1"/>
</dbReference>
<dbReference type="Gene3D" id="3.40.50.150">
    <property type="entry name" value="Vaccinia Virus protein VP39"/>
    <property type="match status" value="1"/>
</dbReference>
<dbReference type="PANTHER" id="PTHR43861">
    <property type="entry name" value="TRANS-ACONITATE 2-METHYLTRANSFERASE-RELATED"/>
    <property type="match status" value="1"/>
</dbReference>
<organism evidence="1 2">
    <name type="scientific">Rubrobacter marinus</name>
    <dbReference type="NCBI Taxonomy" id="2653852"/>
    <lineage>
        <taxon>Bacteria</taxon>
        <taxon>Bacillati</taxon>
        <taxon>Actinomycetota</taxon>
        <taxon>Rubrobacteria</taxon>
        <taxon>Rubrobacterales</taxon>
        <taxon>Rubrobacteraceae</taxon>
        <taxon>Rubrobacter</taxon>
    </lineage>
</organism>
<evidence type="ECO:0000313" key="2">
    <source>
        <dbReference type="Proteomes" id="UP000502706"/>
    </source>
</evidence>
<evidence type="ECO:0000313" key="1">
    <source>
        <dbReference type="EMBL" id="QIN77695.1"/>
    </source>
</evidence>
<dbReference type="SUPFAM" id="SSF53335">
    <property type="entry name" value="S-adenosyl-L-methionine-dependent methyltransferases"/>
    <property type="match status" value="1"/>
</dbReference>
<dbReference type="EMBL" id="CP045121">
    <property type="protein sequence ID" value="QIN77695.1"/>
    <property type="molecule type" value="Genomic_DNA"/>
</dbReference>
<dbReference type="Proteomes" id="UP000502706">
    <property type="component" value="Chromosome"/>
</dbReference>
<dbReference type="InterPro" id="IPR029063">
    <property type="entry name" value="SAM-dependent_MTases_sf"/>
</dbReference>
<accession>A0A6G8PUU7</accession>
<dbReference type="AlphaFoldDB" id="A0A6G8PUU7"/>
<keyword evidence="1" id="KW-0808">Transferase</keyword>
<protein>
    <submittedName>
        <fullName evidence="1">Methyltransferase domain-containing protein</fullName>
    </submittedName>
</protein>